<feature type="region of interest" description="Disordered" evidence="2">
    <location>
        <begin position="1"/>
        <end position="27"/>
    </location>
</feature>
<feature type="compositionally biased region" description="Basic residues" evidence="2">
    <location>
        <begin position="17"/>
        <end position="27"/>
    </location>
</feature>
<dbReference type="InterPro" id="IPR032427">
    <property type="entry name" value="P22_portal"/>
</dbReference>
<sequence length="737" mass="84355">MKQSQSNTEISGTDQKKSKKGYGSKKIKKVEKISKMDDQDLLAKLKKNVDSFYSSFDEFIQISREHMKFLYIDQWDPEIKRSRERLSVPTMEFNHVRPMIDGIIGKQKKNSPQMYVESCAFDDKKEFDYMSALVRSISVASKSDEAYQTCFKNELICGWGFLRASVHYESPQSFDQVIRISSHEDFQLAFFDPNASDKHRSNGDFCGIYQRISRDDFERDYPHVKNPVSTGQSSNLFWQDTDTITVCDIYYKDYFKKTICKMSDGSTIDEKEAKAILKEQDEIAEEVAEDIVNVISAESESTINETELDAFKELFEEQLSVITIVDKRDVMDFTIKHVRFIENEILDRTDWPGVILPIVYVPGNSANIDGRENPISYINDLRDAQKLHNYTMSDMARGLLATTRTKIMGTEMMFRGYEQSWNSPQEMQGALLYNPDPRAPDGKPIPLDPPPFNSALLQMQQLTTDEMGIISGRYEESRGQESNAISSVAIKERINAADHIVNLYSDNLMSGIEQLGRVVLDLIPHVYVGEREITFKNDSGNVEKVTINKPSDTFSMKNQNDLNHDESNMKQEIENDVSKKDFSIYVKASGSFDHQKQQSLEFWINLMQAYPPSAPLLADIIAGESEADGAQIAKARLRTLLPPQILSEEDGTPMPQPQPDPQMEIQKMQMQLLQKDLELKEQKIENDKSKAEADIAMSMQDYQMKKEELDFKQEKAAEEAKISRARLGIDADKLRQR</sequence>
<evidence type="ECO:0000313" key="3">
    <source>
        <dbReference type="EMBL" id="CAB4202093.1"/>
    </source>
</evidence>
<reference evidence="3" key="1">
    <citation type="submission" date="2020-05" db="EMBL/GenBank/DDBJ databases">
        <authorList>
            <person name="Chiriac C."/>
            <person name="Salcher M."/>
            <person name="Ghai R."/>
            <person name="Kavagutti S V."/>
        </authorList>
    </citation>
    <scope>NUCLEOTIDE SEQUENCE</scope>
</reference>
<name>A0A6J5S4R5_9CAUD</name>
<protein>
    <submittedName>
        <fullName evidence="3">Phage P22-like portal protein</fullName>
    </submittedName>
</protein>
<evidence type="ECO:0000256" key="1">
    <source>
        <dbReference type="SAM" id="Coils"/>
    </source>
</evidence>
<organism evidence="3">
    <name type="scientific">uncultured Caudovirales phage</name>
    <dbReference type="NCBI Taxonomy" id="2100421"/>
    <lineage>
        <taxon>Viruses</taxon>
        <taxon>Duplodnaviria</taxon>
        <taxon>Heunggongvirae</taxon>
        <taxon>Uroviricota</taxon>
        <taxon>Caudoviricetes</taxon>
        <taxon>Peduoviridae</taxon>
        <taxon>Maltschvirus</taxon>
        <taxon>Maltschvirus maltsch</taxon>
    </lineage>
</organism>
<evidence type="ECO:0000256" key="2">
    <source>
        <dbReference type="SAM" id="MobiDB-lite"/>
    </source>
</evidence>
<dbReference type="Pfam" id="PF16510">
    <property type="entry name" value="P22_portal"/>
    <property type="match status" value="1"/>
</dbReference>
<keyword evidence="1" id="KW-0175">Coiled coil</keyword>
<accession>A0A6J5S4R5</accession>
<feature type="coiled-coil region" evidence="1">
    <location>
        <begin position="663"/>
        <end position="719"/>
    </location>
</feature>
<dbReference type="EMBL" id="LR797308">
    <property type="protein sequence ID" value="CAB4202093.1"/>
    <property type="molecule type" value="Genomic_DNA"/>
</dbReference>
<feature type="compositionally biased region" description="Polar residues" evidence="2">
    <location>
        <begin position="1"/>
        <end position="13"/>
    </location>
</feature>
<gene>
    <name evidence="3" type="ORF">UFOVP1361_56</name>
</gene>
<proteinExistence type="predicted"/>